<evidence type="ECO:0000256" key="1">
    <source>
        <dbReference type="ARBA" id="ARBA00007689"/>
    </source>
</evidence>
<reference evidence="5 6" key="1">
    <citation type="journal article" date="2016" name="Front. Microbiol.">
        <title>Genomic Resource of Rice Seed Associated Bacteria.</title>
        <authorList>
            <person name="Midha S."/>
            <person name="Bansal K."/>
            <person name="Sharma S."/>
            <person name="Kumar N."/>
            <person name="Patil P.P."/>
            <person name="Chaudhry V."/>
            <person name="Patil P.B."/>
        </authorList>
    </citation>
    <scope>NUCLEOTIDE SEQUENCE [LARGE SCALE GENOMIC DNA]</scope>
    <source>
        <strain evidence="3 5">NS226</strain>
        <strain evidence="4 6">NS365</strain>
    </source>
</reference>
<dbReference type="InterPro" id="IPR011008">
    <property type="entry name" value="Dimeric_a/b-barrel"/>
</dbReference>
<evidence type="ECO:0000313" key="6">
    <source>
        <dbReference type="Proteomes" id="UP000078529"/>
    </source>
</evidence>
<evidence type="ECO:0000313" key="3">
    <source>
        <dbReference type="EMBL" id="KTQ85376.1"/>
    </source>
</evidence>
<keyword evidence="6" id="KW-1185">Reference proteome</keyword>
<dbReference type="STRING" id="401562.NS365_06200"/>
<dbReference type="Proteomes" id="UP000078272">
    <property type="component" value="Unassembled WGS sequence"/>
</dbReference>
<dbReference type="eggNOG" id="COG2350">
    <property type="taxonomic scope" value="Bacteria"/>
</dbReference>
<evidence type="ECO:0000313" key="5">
    <source>
        <dbReference type="Proteomes" id="UP000078272"/>
    </source>
</evidence>
<dbReference type="Proteomes" id="UP000078529">
    <property type="component" value="Unassembled WGS sequence"/>
</dbReference>
<dbReference type="SUPFAM" id="SSF54909">
    <property type="entry name" value="Dimeric alpha+beta barrel"/>
    <property type="match status" value="1"/>
</dbReference>
<dbReference type="EMBL" id="LDQA01000015">
    <property type="protein sequence ID" value="KTR06722.1"/>
    <property type="molecule type" value="Genomic_DNA"/>
</dbReference>
<comment type="caution">
    <text evidence="4">The sequence shown here is derived from an EMBL/GenBank/DDBJ whole genome shotgun (WGS) entry which is preliminary data.</text>
</comment>
<evidence type="ECO:0000259" key="2">
    <source>
        <dbReference type="Pfam" id="PF03795"/>
    </source>
</evidence>
<sequence length="96" mass="10434">MLFALLCEDRTDAGSLRAETRPAHLEHLKALGPVLKFAGPFLGSDEKPNGSLLVVEADSLEAARALADQDPYAKAGLFSSVTVRRWNWTVNNPEQA</sequence>
<protein>
    <recommendedName>
        <fullName evidence="2">YCII-related domain-containing protein</fullName>
    </recommendedName>
</protein>
<dbReference type="EMBL" id="LDPZ01000060">
    <property type="protein sequence ID" value="KTQ85376.1"/>
    <property type="molecule type" value="Genomic_DNA"/>
</dbReference>
<dbReference type="PANTHER" id="PTHR33606:SF3">
    <property type="entry name" value="PROTEIN YCII"/>
    <property type="match status" value="1"/>
</dbReference>
<feature type="domain" description="YCII-related" evidence="2">
    <location>
        <begin position="1"/>
        <end position="87"/>
    </location>
</feature>
<comment type="similarity">
    <text evidence="1">Belongs to the YciI family.</text>
</comment>
<dbReference type="Pfam" id="PF03795">
    <property type="entry name" value="YCII"/>
    <property type="match status" value="1"/>
</dbReference>
<gene>
    <name evidence="3" type="ORF">NS226_19855</name>
    <name evidence="4" type="ORF">NS365_06200</name>
</gene>
<accession>A0A175RV39</accession>
<name>A0A175RV39_9HYPH</name>
<dbReference type="PANTHER" id="PTHR33606">
    <property type="entry name" value="PROTEIN YCII"/>
    <property type="match status" value="1"/>
</dbReference>
<dbReference type="InterPro" id="IPR051807">
    <property type="entry name" value="Sec-metab_biosynth-assoc"/>
</dbReference>
<proteinExistence type="inferred from homology"/>
<dbReference type="OrthoDB" id="2293521at2"/>
<dbReference type="Gene3D" id="3.30.70.1060">
    <property type="entry name" value="Dimeric alpha+beta barrel"/>
    <property type="match status" value="1"/>
</dbReference>
<dbReference type="InterPro" id="IPR005545">
    <property type="entry name" value="YCII"/>
</dbReference>
<organism evidence="4 6">
    <name type="scientific">Aureimonas ureilytica</name>
    <dbReference type="NCBI Taxonomy" id="401562"/>
    <lineage>
        <taxon>Bacteria</taxon>
        <taxon>Pseudomonadati</taxon>
        <taxon>Pseudomonadota</taxon>
        <taxon>Alphaproteobacteria</taxon>
        <taxon>Hyphomicrobiales</taxon>
        <taxon>Aurantimonadaceae</taxon>
        <taxon>Aureimonas</taxon>
    </lineage>
</organism>
<evidence type="ECO:0000313" key="4">
    <source>
        <dbReference type="EMBL" id="KTR06722.1"/>
    </source>
</evidence>
<dbReference type="PATRIC" id="fig|401562.3.peg.4390"/>
<dbReference type="AlphaFoldDB" id="A0A175RV39"/>
<dbReference type="NCBIfam" id="NF009502">
    <property type="entry name" value="PRK12863.1-1"/>
    <property type="match status" value="1"/>
</dbReference>
<dbReference type="RefSeq" id="WP_058599409.1">
    <property type="nucleotide sequence ID" value="NZ_LDPZ01000060.1"/>
</dbReference>